<dbReference type="PANTHER" id="PTHR22617:SF45">
    <property type="entry name" value="CHEMOTAXIS PROTEIN CHEW"/>
    <property type="match status" value="1"/>
</dbReference>
<organism evidence="5 6">
    <name type="scientific">Gellertiella hungarica</name>
    <dbReference type="NCBI Taxonomy" id="1572859"/>
    <lineage>
        <taxon>Bacteria</taxon>
        <taxon>Pseudomonadati</taxon>
        <taxon>Pseudomonadota</taxon>
        <taxon>Alphaproteobacteria</taxon>
        <taxon>Hyphomicrobiales</taxon>
        <taxon>Rhizobiaceae</taxon>
        <taxon>Gellertiella</taxon>
    </lineage>
</organism>
<dbReference type="PANTHER" id="PTHR22617">
    <property type="entry name" value="CHEMOTAXIS SENSOR HISTIDINE KINASE-RELATED"/>
    <property type="match status" value="1"/>
</dbReference>
<comment type="caution">
    <text evidence="5">The sequence shown here is derived from an EMBL/GenBank/DDBJ whole genome shotgun (WGS) entry which is preliminary data.</text>
</comment>
<dbReference type="InterPro" id="IPR036061">
    <property type="entry name" value="CheW-like_dom_sf"/>
</dbReference>
<dbReference type="SUPFAM" id="SSF50341">
    <property type="entry name" value="CheW-like"/>
    <property type="match status" value="3"/>
</dbReference>
<evidence type="ECO:0000313" key="5">
    <source>
        <dbReference type="EMBL" id="MBB4066077.1"/>
    </source>
</evidence>
<proteinExistence type="predicted"/>
<evidence type="ECO:0000256" key="3">
    <source>
        <dbReference type="ARBA" id="ARBA00022490"/>
    </source>
</evidence>
<dbReference type="Gene3D" id="2.30.30.40">
    <property type="entry name" value="SH3 Domains"/>
    <property type="match status" value="3"/>
</dbReference>
<reference evidence="5 6" key="1">
    <citation type="submission" date="2020-08" db="EMBL/GenBank/DDBJ databases">
        <title>Genomic Encyclopedia of Type Strains, Phase IV (KMG-IV): sequencing the most valuable type-strain genomes for metagenomic binning, comparative biology and taxonomic classification.</title>
        <authorList>
            <person name="Goeker M."/>
        </authorList>
    </citation>
    <scope>NUCLEOTIDE SEQUENCE [LARGE SCALE GENOMIC DNA]</scope>
    <source>
        <strain evidence="5 6">DSM 29853</strain>
    </source>
</reference>
<dbReference type="RefSeq" id="WP_183367364.1">
    <property type="nucleotide sequence ID" value="NZ_JACIEZ010000007.1"/>
</dbReference>
<comment type="subcellular location">
    <subcellularLocation>
        <location evidence="1">Cytoplasm</location>
    </subcellularLocation>
</comment>
<dbReference type="GO" id="GO:0006935">
    <property type="term" value="P:chemotaxis"/>
    <property type="evidence" value="ECO:0007669"/>
    <property type="project" value="InterPro"/>
</dbReference>
<dbReference type="GO" id="GO:0007165">
    <property type="term" value="P:signal transduction"/>
    <property type="evidence" value="ECO:0007669"/>
    <property type="project" value="InterPro"/>
</dbReference>
<dbReference type="Gene3D" id="2.40.50.180">
    <property type="entry name" value="CheA-289, Domain 4"/>
    <property type="match status" value="3"/>
</dbReference>
<dbReference type="InterPro" id="IPR039315">
    <property type="entry name" value="CheW"/>
</dbReference>
<dbReference type="SMART" id="SM00260">
    <property type="entry name" value="CheW"/>
    <property type="match status" value="3"/>
</dbReference>
<dbReference type="PROSITE" id="PS50851">
    <property type="entry name" value="CHEW"/>
    <property type="match status" value="3"/>
</dbReference>
<dbReference type="AlphaFoldDB" id="A0A7W6J8T7"/>
<feature type="domain" description="CheW-like" evidence="4">
    <location>
        <begin position="18"/>
        <end position="158"/>
    </location>
</feature>
<dbReference type="InterPro" id="IPR002545">
    <property type="entry name" value="CheW-lke_dom"/>
</dbReference>
<keyword evidence="3" id="KW-0963">Cytoplasm</keyword>
<gene>
    <name evidence="5" type="ORF">GGR23_003290</name>
</gene>
<keyword evidence="6" id="KW-1185">Reference proteome</keyword>
<feature type="domain" description="CheW-like" evidence="4">
    <location>
        <begin position="364"/>
        <end position="506"/>
    </location>
</feature>
<evidence type="ECO:0000256" key="2">
    <source>
        <dbReference type="ARBA" id="ARBA00021483"/>
    </source>
</evidence>
<evidence type="ECO:0000259" key="4">
    <source>
        <dbReference type="PROSITE" id="PS50851"/>
    </source>
</evidence>
<dbReference type="Proteomes" id="UP000528286">
    <property type="component" value="Unassembled WGS sequence"/>
</dbReference>
<name>A0A7W6J8T7_9HYPH</name>
<evidence type="ECO:0000313" key="6">
    <source>
        <dbReference type="Proteomes" id="UP000528286"/>
    </source>
</evidence>
<feature type="domain" description="CheW-like" evidence="4">
    <location>
        <begin position="189"/>
        <end position="334"/>
    </location>
</feature>
<dbReference type="EMBL" id="JACIEZ010000007">
    <property type="protein sequence ID" value="MBB4066077.1"/>
    <property type="molecule type" value="Genomic_DNA"/>
</dbReference>
<sequence length="513" mass="56374">MQDDIREQADDGLAEREDSQFVTFMVEDEIFAAPMGPVQEIIRVPDLARVPLAPRSLLGLANLRGRVLPIVDLRRIFGLPDVPHTDSTRALVINFGSPLGFVVDRVSSVIAVNNAEIEPVSSIRSSIRDDLLTGVVRTQKDDLVMVLDFQHIIRQEFAAILSGTRSATSHEGIFHGAGPEDADLEEVDELQLVSFSVCEQEYAADIAAVQEIVQMPQRVAVVPNAPHHVLGLMTLRERLLPLVSLRAMLNLPESGEDETQRVVVLGLDDGNAVGVVADTVDEVLRVPRNLVEPLPGLLAKGGGIEEIASVCHLDNGRRLVSVIDTGRMFQLASFQAAFDQVSHAEKTMHDIYASDIDEDVIEDEEQVVVFRLGSEEFGVPIATVQEIVRVPEQLTHVPKAPGFVEGVINLRGSVLPVMDQRRRLGLGDVTRNDRQRIMVYVFEGKRMGFIVDAVLEVLKIPRNAIEPAPRLSGEQQKILGRVANLEKQNRMIMLVDPAALLSGTEMAQLDKVA</sequence>
<dbReference type="GO" id="GO:0005829">
    <property type="term" value="C:cytosol"/>
    <property type="evidence" value="ECO:0007669"/>
    <property type="project" value="TreeGrafter"/>
</dbReference>
<protein>
    <recommendedName>
        <fullName evidence="2">Chemotaxis protein CheW</fullName>
    </recommendedName>
</protein>
<evidence type="ECO:0000256" key="1">
    <source>
        <dbReference type="ARBA" id="ARBA00004496"/>
    </source>
</evidence>
<accession>A0A7W6J8T7</accession>
<dbReference type="Pfam" id="PF01584">
    <property type="entry name" value="CheW"/>
    <property type="match status" value="3"/>
</dbReference>